<protein>
    <submittedName>
        <fullName evidence="3">AraC family transcriptional regulator</fullName>
    </submittedName>
</protein>
<dbReference type="InterPro" id="IPR002818">
    <property type="entry name" value="DJ-1/PfpI"/>
</dbReference>
<name>A0A5P2DE87_STRVZ</name>
<dbReference type="OrthoDB" id="4265717at2"/>
<feature type="domain" description="DJ-1/PfpI" evidence="2">
    <location>
        <begin position="61"/>
        <end position="227"/>
    </location>
</feature>
<sequence length="266" mass="27307">MAELNRRGALMSAAGAGAALVTGIPAASASSPGPSPAAPAAAPATASAAAPRERSAHDPLRVHIVLFDGVEELDVFGPLEVFAAAAVLGHPVRTLLVTSGRPGRITASFGTDVAVPGAWDPGAADVIVVPGGGFKNRQGPGVWAEIRKGVLTRELRRAARPSLTLFGVCTGAVVLHAAGLIGDRPCTTHHRAQQYLKDQGADVRTARVVDDGNLVCAGGISSGIDGALWMLEREIGSAAATGVETLMECERRGTVLRTARTARERH</sequence>
<dbReference type="PROSITE" id="PS51318">
    <property type="entry name" value="TAT"/>
    <property type="match status" value="1"/>
</dbReference>
<dbReference type="Proteomes" id="UP000325211">
    <property type="component" value="Chromosome"/>
</dbReference>
<evidence type="ECO:0000259" key="2">
    <source>
        <dbReference type="Pfam" id="PF01965"/>
    </source>
</evidence>
<evidence type="ECO:0000313" key="3">
    <source>
        <dbReference type="EMBL" id="QES51389.1"/>
    </source>
</evidence>
<dbReference type="RefSeq" id="WP_150211133.1">
    <property type="nucleotide sequence ID" value="NZ_CP029190.1"/>
</dbReference>
<gene>
    <name evidence="3" type="ORF">DEJ50_29645</name>
</gene>
<evidence type="ECO:0000256" key="1">
    <source>
        <dbReference type="SAM" id="MobiDB-lite"/>
    </source>
</evidence>
<feature type="region of interest" description="Disordered" evidence="1">
    <location>
        <begin position="28"/>
        <end position="54"/>
    </location>
</feature>
<dbReference type="InterPro" id="IPR052158">
    <property type="entry name" value="INH-QAR"/>
</dbReference>
<organism evidence="3 4">
    <name type="scientific">Streptomyces venezuelae</name>
    <dbReference type="NCBI Taxonomy" id="54571"/>
    <lineage>
        <taxon>Bacteria</taxon>
        <taxon>Bacillati</taxon>
        <taxon>Actinomycetota</taxon>
        <taxon>Actinomycetes</taxon>
        <taxon>Kitasatosporales</taxon>
        <taxon>Streptomycetaceae</taxon>
        <taxon>Streptomyces</taxon>
    </lineage>
</organism>
<dbReference type="SUPFAM" id="SSF52317">
    <property type="entry name" value="Class I glutamine amidotransferase-like"/>
    <property type="match status" value="1"/>
</dbReference>
<proteinExistence type="predicted"/>
<dbReference type="Pfam" id="PF01965">
    <property type="entry name" value="DJ-1_PfpI"/>
    <property type="match status" value="1"/>
</dbReference>
<dbReference type="GO" id="GO:0006355">
    <property type="term" value="P:regulation of DNA-templated transcription"/>
    <property type="evidence" value="ECO:0007669"/>
    <property type="project" value="TreeGrafter"/>
</dbReference>
<dbReference type="InterPro" id="IPR029062">
    <property type="entry name" value="Class_I_gatase-like"/>
</dbReference>
<reference evidence="3 4" key="1">
    <citation type="submission" date="2018-05" db="EMBL/GenBank/DDBJ databases">
        <title>Streptomyces venezuelae.</title>
        <authorList>
            <person name="Kim W."/>
            <person name="Lee N."/>
            <person name="Cho B.-K."/>
        </authorList>
    </citation>
    <scope>NUCLEOTIDE SEQUENCE [LARGE SCALE GENOMIC DNA]</scope>
    <source>
        <strain evidence="3 4">ATCC 21782</strain>
    </source>
</reference>
<evidence type="ECO:0000313" key="4">
    <source>
        <dbReference type="Proteomes" id="UP000325211"/>
    </source>
</evidence>
<dbReference type="Gene3D" id="3.40.50.880">
    <property type="match status" value="1"/>
</dbReference>
<dbReference type="AlphaFoldDB" id="A0A5P2DE87"/>
<feature type="compositionally biased region" description="Low complexity" evidence="1">
    <location>
        <begin position="28"/>
        <end position="50"/>
    </location>
</feature>
<dbReference type="CDD" id="cd03139">
    <property type="entry name" value="GATase1_PfpI_2"/>
    <property type="match status" value="1"/>
</dbReference>
<dbReference type="PANTHER" id="PTHR43130">
    <property type="entry name" value="ARAC-FAMILY TRANSCRIPTIONAL REGULATOR"/>
    <property type="match status" value="1"/>
</dbReference>
<accession>A0A5P2DE87</accession>
<dbReference type="PANTHER" id="PTHR43130:SF2">
    <property type="entry name" value="DJ-1_PFPI DOMAIN-CONTAINING PROTEIN"/>
    <property type="match status" value="1"/>
</dbReference>
<dbReference type="EMBL" id="CP029190">
    <property type="protein sequence ID" value="QES51389.1"/>
    <property type="molecule type" value="Genomic_DNA"/>
</dbReference>
<dbReference type="InterPro" id="IPR006311">
    <property type="entry name" value="TAT_signal"/>
</dbReference>